<evidence type="ECO:0000256" key="1">
    <source>
        <dbReference type="ARBA" id="ARBA00008857"/>
    </source>
</evidence>
<keyword evidence="9" id="KW-1185">Reference proteome</keyword>
<accession>A0A7W4VPI7</accession>
<dbReference type="PANTHER" id="PTHR30629">
    <property type="entry name" value="PROPHAGE INTEGRASE"/>
    <property type="match status" value="1"/>
</dbReference>
<dbReference type="GO" id="GO:0015074">
    <property type="term" value="P:DNA integration"/>
    <property type="evidence" value="ECO:0007669"/>
    <property type="project" value="UniProtKB-KW"/>
</dbReference>
<evidence type="ECO:0000256" key="3">
    <source>
        <dbReference type="ARBA" id="ARBA00023125"/>
    </source>
</evidence>
<evidence type="ECO:0000313" key="9">
    <source>
        <dbReference type="Proteomes" id="UP000532010"/>
    </source>
</evidence>
<dbReference type="Pfam" id="PF13356">
    <property type="entry name" value="Arm-DNA-bind_3"/>
    <property type="match status" value="1"/>
</dbReference>
<dbReference type="GO" id="GO:0003677">
    <property type="term" value="F:DNA binding"/>
    <property type="evidence" value="ECO:0007669"/>
    <property type="project" value="UniProtKB-UniRule"/>
</dbReference>
<dbReference type="InterPro" id="IPR050808">
    <property type="entry name" value="Phage_Integrase"/>
</dbReference>
<dbReference type="InterPro" id="IPR010998">
    <property type="entry name" value="Integrase_recombinase_N"/>
</dbReference>
<comment type="caution">
    <text evidence="8">The sequence shown here is derived from an EMBL/GenBank/DDBJ whole genome shotgun (WGS) entry which is preliminary data.</text>
</comment>
<evidence type="ECO:0000256" key="2">
    <source>
        <dbReference type="ARBA" id="ARBA00022908"/>
    </source>
</evidence>
<dbReference type="PROSITE" id="PS51900">
    <property type="entry name" value="CB"/>
    <property type="match status" value="1"/>
</dbReference>
<dbReference type="Proteomes" id="UP000532010">
    <property type="component" value="Unassembled WGS sequence"/>
</dbReference>
<dbReference type="InterPro" id="IPR025166">
    <property type="entry name" value="Integrase_DNA_bind_dom"/>
</dbReference>
<gene>
    <name evidence="8" type="ORF">FHR70_003934</name>
</gene>
<evidence type="ECO:0000256" key="5">
    <source>
        <dbReference type="PROSITE-ProRule" id="PRU01248"/>
    </source>
</evidence>
<dbReference type="SUPFAM" id="SSF56349">
    <property type="entry name" value="DNA breaking-rejoining enzymes"/>
    <property type="match status" value="1"/>
</dbReference>
<dbReference type="InterPro" id="IPR011010">
    <property type="entry name" value="DNA_brk_join_enz"/>
</dbReference>
<evidence type="ECO:0000256" key="4">
    <source>
        <dbReference type="ARBA" id="ARBA00023172"/>
    </source>
</evidence>
<dbReference type="AlphaFoldDB" id="A0A7W4VPI7"/>
<feature type="domain" description="Core-binding (CB)" evidence="7">
    <location>
        <begin position="104"/>
        <end position="183"/>
    </location>
</feature>
<dbReference type="InterPro" id="IPR044068">
    <property type="entry name" value="CB"/>
</dbReference>
<dbReference type="EMBL" id="JACHWB010000006">
    <property type="protein sequence ID" value="MBB3020846.1"/>
    <property type="molecule type" value="Genomic_DNA"/>
</dbReference>
<dbReference type="InterPro" id="IPR013762">
    <property type="entry name" value="Integrase-like_cat_sf"/>
</dbReference>
<evidence type="ECO:0000259" key="7">
    <source>
        <dbReference type="PROSITE" id="PS51900"/>
    </source>
</evidence>
<evidence type="ECO:0000313" key="8">
    <source>
        <dbReference type="EMBL" id="MBB3020846.1"/>
    </source>
</evidence>
<dbReference type="Pfam" id="PF00589">
    <property type="entry name" value="Phage_integrase"/>
    <property type="match status" value="1"/>
</dbReference>
<protein>
    <submittedName>
        <fullName evidence="8">Integrase</fullName>
    </submittedName>
</protein>
<keyword evidence="3 5" id="KW-0238">DNA-binding</keyword>
<dbReference type="RefSeq" id="WP_183453190.1">
    <property type="nucleotide sequence ID" value="NZ_JACHWB010000006.1"/>
</dbReference>
<dbReference type="PROSITE" id="PS51898">
    <property type="entry name" value="TYR_RECOMBINASE"/>
    <property type="match status" value="1"/>
</dbReference>
<dbReference type="InterPro" id="IPR002104">
    <property type="entry name" value="Integrase_catalytic"/>
</dbReference>
<dbReference type="GO" id="GO:0006310">
    <property type="term" value="P:DNA recombination"/>
    <property type="evidence" value="ECO:0007669"/>
    <property type="project" value="UniProtKB-KW"/>
</dbReference>
<keyword evidence="2" id="KW-0229">DNA integration</keyword>
<dbReference type="Gene3D" id="1.10.150.130">
    <property type="match status" value="1"/>
</dbReference>
<dbReference type="CDD" id="cd00801">
    <property type="entry name" value="INT_P4_C"/>
    <property type="match status" value="1"/>
</dbReference>
<dbReference type="InterPro" id="IPR038488">
    <property type="entry name" value="Integrase_DNA-bd_sf"/>
</dbReference>
<sequence length="394" mass="44091">MPTCKLTKRTIDTLPAPVGRDEIWWDEDLKGFGLKITPAGRKVFLVQYRPSGDRRNPRKYTIGEYGPTTPHQARVEAHRVLAERAAGRDPQAEKQIAKRRIASEQVADLAAEFIARHASQNRTAAETTRILDREVLPYWGSWTVAEVRKRDVIALLDRVRERGSPIMANRVLAAVRKFFNWCIGRGILDISPCAGIAVPAREQARHRTLTDSELAAVLEAARSIGFPFGSIVETLILTGQRRDEVGRMTREDLDLERQIWLVPGEHAKNGKPHIVHLNQPCLSVLRSIPQTGDLVFSVNGKVVFQGFSKAKRRLDQISGVEDWTLHDLRRTVVSGMARLGVAPHVADKILNHQTGTISGVAAVYQRHEFISERRDALHLWGRHVAGLFPKAVAA</sequence>
<proteinExistence type="inferred from homology"/>
<dbReference type="InterPro" id="IPR053876">
    <property type="entry name" value="Phage_int_M"/>
</dbReference>
<evidence type="ECO:0000259" key="6">
    <source>
        <dbReference type="PROSITE" id="PS51898"/>
    </source>
</evidence>
<keyword evidence="4" id="KW-0233">DNA recombination</keyword>
<comment type="similarity">
    <text evidence="1">Belongs to the 'phage' integrase family.</text>
</comment>
<organism evidence="8 9">
    <name type="scientific">Microvirga lupini</name>
    <dbReference type="NCBI Taxonomy" id="420324"/>
    <lineage>
        <taxon>Bacteria</taxon>
        <taxon>Pseudomonadati</taxon>
        <taxon>Pseudomonadota</taxon>
        <taxon>Alphaproteobacteria</taxon>
        <taxon>Hyphomicrobiales</taxon>
        <taxon>Methylobacteriaceae</taxon>
        <taxon>Microvirga</taxon>
    </lineage>
</organism>
<name>A0A7W4VPI7_9HYPH</name>
<dbReference type="PANTHER" id="PTHR30629:SF2">
    <property type="entry name" value="PROPHAGE INTEGRASE INTS-RELATED"/>
    <property type="match status" value="1"/>
</dbReference>
<feature type="domain" description="Tyr recombinase" evidence="6">
    <location>
        <begin position="204"/>
        <end position="379"/>
    </location>
</feature>
<dbReference type="Gene3D" id="3.30.160.390">
    <property type="entry name" value="Integrase, DNA-binding domain"/>
    <property type="match status" value="1"/>
</dbReference>
<dbReference type="Pfam" id="PF22022">
    <property type="entry name" value="Phage_int_M"/>
    <property type="match status" value="1"/>
</dbReference>
<dbReference type="Gene3D" id="1.10.443.10">
    <property type="entry name" value="Intergrase catalytic core"/>
    <property type="match status" value="1"/>
</dbReference>
<reference evidence="8 9" key="1">
    <citation type="submission" date="2020-08" db="EMBL/GenBank/DDBJ databases">
        <title>The Agave Microbiome: Exploring the role of microbial communities in plant adaptations to desert environments.</title>
        <authorList>
            <person name="Partida-Martinez L.P."/>
        </authorList>
    </citation>
    <scope>NUCLEOTIDE SEQUENCE [LARGE SCALE GENOMIC DNA]</scope>
    <source>
        <strain evidence="8 9">AT3.9</strain>
    </source>
</reference>